<reference evidence="7 8" key="2">
    <citation type="journal article" date="2018" name="Nature">
        <title>Mutant phenotypes for thousands of bacterial genes of unknown function.</title>
        <authorList>
            <person name="Price M.N."/>
            <person name="Wetmore K.M."/>
            <person name="Waters R.J."/>
            <person name="Callaghan M."/>
            <person name="Ray J."/>
            <person name="Liu H."/>
            <person name="Kuehl J.V."/>
            <person name="Melnyk R.A."/>
            <person name="Lamson J.S."/>
            <person name="Suh Y."/>
            <person name="Carlson H.K."/>
            <person name="Esquivel Z."/>
            <person name="Sadeeshkumar H."/>
            <person name="Chakraborty R."/>
            <person name="Zane G.M."/>
            <person name="Rubin B.E."/>
            <person name="Wall J.D."/>
            <person name="Visel A."/>
            <person name="Bristow J."/>
            <person name="Blow M.J."/>
            <person name="Arkin A.P."/>
            <person name="Deutschbauer A.M."/>
        </authorList>
    </citation>
    <scope>NUCLEOTIDE SEQUENCE [LARGE SCALE GENOMIC DNA]</scope>
    <source>
        <strain evidence="7 8">FW300-N2E2</strain>
    </source>
</reference>
<dbReference type="PRINTS" id="PR00368">
    <property type="entry name" value="FADPNR"/>
</dbReference>
<comment type="cofactor">
    <cofactor evidence="1">
        <name>FAD</name>
        <dbReference type="ChEBI" id="CHEBI:57692"/>
    </cofactor>
</comment>
<dbReference type="EMBL" id="CP015225">
    <property type="protein sequence ID" value="AMZ71291.1"/>
    <property type="molecule type" value="Genomic_DNA"/>
</dbReference>
<dbReference type="InterPro" id="IPR023753">
    <property type="entry name" value="FAD/NAD-binding_dom"/>
</dbReference>
<evidence type="ECO:0000256" key="4">
    <source>
        <dbReference type="ARBA" id="ARBA00023002"/>
    </source>
</evidence>
<dbReference type="RefSeq" id="WP_063321851.1">
    <property type="nucleotide sequence ID" value="NZ_CP015225.1"/>
</dbReference>
<dbReference type="InterPro" id="IPR028202">
    <property type="entry name" value="Reductase_C"/>
</dbReference>
<sequence length="411" mass="44638">MYPQNETAVIVGAGHAGAELVATLRQNGYPGRIILIGDEPELPYRRPPLSKTYLSGEASRESLLIRSAAAYDKLQVACWTGVQVCAIDRERRTVTLSDGRTQAYDKLVLATGGRPRRLEEPAAQKPNVHYIRNLADIERLQPDFVAGKRLLVIGGGYIGLEAASVGIKNGLQVTVLEAAPRVLARVAAPEISAFYEGVHRRRGVDVRTETSVQVFQGAERVESVQLSDGSELPVDLIIVGIGILPNDQLARDAGLEIDNGIVVDSYAQTLDPDILAVGDCARHVNGFLGCLIRIESVPSAQEQARTAAHTICGKNLPHIAVPWFWSDQFDLKLQMVGLSQGYDQLVLRGDMAAESFCAFYLRKGVVLSVDAVNRPQDFMVGKRLVAERVQVDPQVLADESIDLKSLLAAAL</sequence>
<evidence type="ECO:0000256" key="1">
    <source>
        <dbReference type="ARBA" id="ARBA00001974"/>
    </source>
</evidence>
<dbReference type="SUPFAM" id="SSF51905">
    <property type="entry name" value="FAD/NAD(P)-binding domain"/>
    <property type="match status" value="2"/>
</dbReference>
<evidence type="ECO:0000259" key="5">
    <source>
        <dbReference type="Pfam" id="PF07992"/>
    </source>
</evidence>
<dbReference type="Gene3D" id="3.50.50.60">
    <property type="entry name" value="FAD/NAD(P)-binding domain"/>
    <property type="match status" value="2"/>
</dbReference>
<organism evidence="7 8">
    <name type="scientific">Pseudomonas fluorescens</name>
    <dbReference type="NCBI Taxonomy" id="294"/>
    <lineage>
        <taxon>Bacteria</taxon>
        <taxon>Pseudomonadati</taxon>
        <taxon>Pseudomonadota</taxon>
        <taxon>Gammaproteobacteria</taxon>
        <taxon>Pseudomonadales</taxon>
        <taxon>Pseudomonadaceae</taxon>
        <taxon>Pseudomonas</taxon>
    </lineage>
</organism>
<feature type="domain" description="Reductase C-terminal" evidence="6">
    <location>
        <begin position="323"/>
        <end position="407"/>
    </location>
</feature>
<dbReference type="Pfam" id="PF14759">
    <property type="entry name" value="Reductase_C"/>
    <property type="match status" value="1"/>
</dbReference>
<keyword evidence="2" id="KW-0285">Flavoprotein</keyword>
<evidence type="ECO:0000259" key="6">
    <source>
        <dbReference type="Pfam" id="PF14759"/>
    </source>
</evidence>
<dbReference type="InterPro" id="IPR036188">
    <property type="entry name" value="FAD/NAD-bd_sf"/>
</dbReference>
<dbReference type="PANTHER" id="PTHR43557">
    <property type="entry name" value="APOPTOSIS-INDUCING FACTOR 1"/>
    <property type="match status" value="1"/>
</dbReference>
<evidence type="ECO:0000313" key="8">
    <source>
        <dbReference type="Proteomes" id="UP000076083"/>
    </source>
</evidence>
<dbReference type="Proteomes" id="UP000076083">
    <property type="component" value="Chromosome"/>
</dbReference>
<evidence type="ECO:0000256" key="3">
    <source>
        <dbReference type="ARBA" id="ARBA00022827"/>
    </source>
</evidence>
<reference evidence="8" key="1">
    <citation type="submission" date="2016-04" db="EMBL/GenBank/DDBJ databases">
        <authorList>
            <person name="Ray J."/>
            <person name="Price M."/>
            <person name="Deutschbauer A."/>
        </authorList>
    </citation>
    <scope>NUCLEOTIDE SEQUENCE [LARGE SCALE GENOMIC DNA]</scope>
    <source>
        <strain evidence="8">FW300-N2E2</strain>
    </source>
</reference>
<evidence type="ECO:0000313" key="7">
    <source>
        <dbReference type="EMBL" id="AMZ71291.1"/>
    </source>
</evidence>
<dbReference type="InterPro" id="IPR050446">
    <property type="entry name" value="FAD-oxidoreductase/Apoptosis"/>
</dbReference>
<gene>
    <name evidence="7" type="ORF">TK06_09320</name>
</gene>
<dbReference type="GO" id="GO:0016651">
    <property type="term" value="F:oxidoreductase activity, acting on NAD(P)H"/>
    <property type="evidence" value="ECO:0007669"/>
    <property type="project" value="TreeGrafter"/>
</dbReference>
<proteinExistence type="predicted"/>
<accession>A0A159ZX32</accession>
<feature type="domain" description="FAD/NAD(P)-binding" evidence="5">
    <location>
        <begin position="8"/>
        <end position="304"/>
    </location>
</feature>
<dbReference type="PANTHER" id="PTHR43557:SF2">
    <property type="entry name" value="RIESKE DOMAIN-CONTAINING PROTEIN-RELATED"/>
    <property type="match status" value="1"/>
</dbReference>
<dbReference type="Gene3D" id="3.30.390.30">
    <property type="match status" value="1"/>
</dbReference>
<dbReference type="SUPFAM" id="SSF55424">
    <property type="entry name" value="FAD/NAD-linked reductases, dimerisation (C-terminal) domain"/>
    <property type="match status" value="1"/>
</dbReference>
<dbReference type="GO" id="GO:0005737">
    <property type="term" value="C:cytoplasm"/>
    <property type="evidence" value="ECO:0007669"/>
    <property type="project" value="TreeGrafter"/>
</dbReference>
<dbReference type="InterPro" id="IPR016156">
    <property type="entry name" value="FAD/NAD-linked_Rdtase_dimer_sf"/>
</dbReference>
<protein>
    <submittedName>
        <fullName evidence="7">Pyridine nucleotide-disulfide oxidoreductase</fullName>
    </submittedName>
</protein>
<name>A0A159ZX32_PSEFL</name>
<keyword evidence="3" id="KW-0274">FAD</keyword>
<dbReference type="PRINTS" id="PR00411">
    <property type="entry name" value="PNDRDTASEI"/>
</dbReference>
<dbReference type="Pfam" id="PF07992">
    <property type="entry name" value="Pyr_redox_2"/>
    <property type="match status" value="1"/>
</dbReference>
<keyword evidence="4" id="KW-0560">Oxidoreductase</keyword>
<evidence type="ECO:0000256" key="2">
    <source>
        <dbReference type="ARBA" id="ARBA00022630"/>
    </source>
</evidence>
<dbReference type="AlphaFoldDB" id="A0A159ZX32"/>